<dbReference type="GO" id="GO:0005524">
    <property type="term" value="F:ATP binding"/>
    <property type="evidence" value="ECO:0007669"/>
    <property type="project" value="InterPro"/>
</dbReference>
<dbReference type="SUPFAM" id="SSF56112">
    <property type="entry name" value="Protein kinase-like (PK-like)"/>
    <property type="match status" value="1"/>
</dbReference>
<protein>
    <recommendedName>
        <fullName evidence="1">Protein kinase domain-containing protein</fullName>
    </recommendedName>
</protein>
<dbReference type="InterPro" id="IPR051681">
    <property type="entry name" value="Ser/Thr_Kinases-Pseudokinases"/>
</dbReference>
<evidence type="ECO:0000313" key="3">
    <source>
        <dbReference type="Proteomes" id="UP000241690"/>
    </source>
</evidence>
<evidence type="ECO:0000259" key="1">
    <source>
        <dbReference type="PROSITE" id="PS50011"/>
    </source>
</evidence>
<dbReference type="RefSeq" id="XP_024779591.1">
    <property type="nucleotide sequence ID" value="XM_024918099.1"/>
</dbReference>
<keyword evidence="3" id="KW-1185">Reference proteome</keyword>
<dbReference type="Pfam" id="PF00069">
    <property type="entry name" value="Pkinase"/>
    <property type="match status" value="1"/>
</dbReference>
<dbReference type="GeneID" id="36626668"/>
<dbReference type="EMBL" id="KZ679675">
    <property type="protein sequence ID" value="PTB59914.1"/>
    <property type="molecule type" value="Genomic_DNA"/>
</dbReference>
<accession>A0A2T4AS65</accession>
<dbReference type="PROSITE" id="PS50011">
    <property type="entry name" value="PROTEIN_KINASE_DOM"/>
    <property type="match status" value="1"/>
</dbReference>
<sequence>MEISTTLISGNEDETAVFAESYCGDLSLAFRFNLDISQPLSTSSRIVACFHEIEVDDEKRTFSDRESMRQGIYDLISHVWPLCASNPSIRLPDVIVDIQQDDLGETTFRISHESVFREYLASLWPVSSIKDALIPQARTTEPYYISLGSLQFSDTLGGRGGTTVTHLKDQKDGQAYVYKGLSFRLFLEGDTEYKSERDTFYRELGVVYSLPSHPNIMRAPPLLVTTGPPQSANHGIAEKDRLVCGTLYPFLERQSLQEVISQSNENHSTLPLTAKAKWACQISSAMATVHSSGQYHMDLKPSNMLLNNNNDVIIIDWEQCGASPFFLAPEADGSWDVEVVINTEPAEVWKTNPGKQMMVYRKFIGPLRDDFGILPRRNVFQLWQLECRRALEAAEVYSLGWSLWVILEQSEDVWTYDRRQPEAKEVAWTQRSESVPEVWKVFVSRCMSLDPNKRPTFEQGEKFWGQEWQKLEGQTK</sequence>
<evidence type="ECO:0000313" key="2">
    <source>
        <dbReference type="EMBL" id="PTB59914.1"/>
    </source>
</evidence>
<name>A0A2T4AS65_TRIHA</name>
<proteinExistence type="predicted"/>
<dbReference type="Gene3D" id="1.10.510.10">
    <property type="entry name" value="Transferase(Phosphotransferase) domain 1"/>
    <property type="match status" value="2"/>
</dbReference>
<dbReference type="InterPro" id="IPR000719">
    <property type="entry name" value="Prot_kinase_dom"/>
</dbReference>
<dbReference type="PANTHER" id="PTHR44329">
    <property type="entry name" value="SERINE/THREONINE-PROTEIN KINASE TNNI3K-RELATED"/>
    <property type="match status" value="1"/>
</dbReference>
<dbReference type="GO" id="GO:0004674">
    <property type="term" value="F:protein serine/threonine kinase activity"/>
    <property type="evidence" value="ECO:0007669"/>
    <property type="project" value="TreeGrafter"/>
</dbReference>
<dbReference type="AlphaFoldDB" id="A0A2T4AS65"/>
<gene>
    <name evidence="2" type="ORF">M431DRAFT_502120</name>
</gene>
<dbReference type="STRING" id="983964.A0A2T4AS65"/>
<dbReference type="Gene3D" id="3.30.200.20">
    <property type="entry name" value="Phosphorylase Kinase, domain 1"/>
    <property type="match status" value="1"/>
</dbReference>
<dbReference type="Proteomes" id="UP000241690">
    <property type="component" value="Unassembled WGS sequence"/>
</dbReference>
<feature type="domain" description="Protein kinase" evidence="1">
    <location>
        <begin position="150"/>
        <end position="469"/>
    </location>
</feature>
<organism evidence="2 3">
    <name type="scientific">Trichoderma harzianum CBS 226.95</name>
    <dbReference type="NCBI Taxonomy" id="983964"/>
    <lineage>
        <taxon>Eukaryota</taxon>
        <taxon>Fungi</taxon>
        <taxon>Dikarya</taxon>
        <taxon>Ascomycota</taxon>
        <taxon>Pezizomycotina</taxon>
        <taxon>Sordariomycetes</taxon>
        <taxon>Hypocreomycetidae</taxon>
        <taxon>Hypocreales</taxon>
        <taxon>Hypocreaceae</taxon>
        <taxon>Trichoderma</taxon>
    </lineage>
</organism>
<dbReference type="SMART" id="SM00220">
    <property type="entry name" value="S_TKc"/>
    <property type="match status" value="1"/>
</dbReference>
<dbReference type="InterPro" id="IPR011009">
    <property type="entry name" value="Kinase-like_dom_sf"/>
</dbReference>
<reference evidence="2 3" key="1">
    <citation type="submission" date="2016-07" db="EMBL/GenBank/DDBJ databases">
        <title>Multiple horizontal gene transfer events from other fungi enriched the ability of initially mycotrophic Trichoderma (Ascomycota) to feed on dead plant biomass.</title>
        <authorList>
            <consortium name="DOE Joint Genome Institute"/>
            <person name="Aerts A."/>
            <person name="Atanasova L."/>
            <person name="Chenthamara K."/>
            <person name="Zhang J."/>
            <person name="Grujic M."/>
            <person name="Henrissat B."/>
            <person name="Kuo A."/>
            <person name="Salamov A."/>
            <person name="Lipzen A."/>
            <person name="Labutti K."/>
            <person name="Barry K."/>
            <person name="Miao Y."/>
            <person name="Rahimi M.J."/>
            <person name="Shen Q."/>
            <person name="Grigoriev I.V."/>
            <person name="Kubicek C.P."/>
            <person name="Druzhinina I.S."/>
        </authorList>
    </citation>
    <scope>NUCLEOTIDE SEQUENCE [LARGE SCALE GENOMIC DNA]</scope>
    <source>
        <strain evidence="2 3">CBS 226.95</strain>
    </source>
</reference>